<evidence type="ECO:0000313" key="3">
    <source>
        <dbReference type="Proteomes" id="UP001175000"/>
    </source>
</evidence>
<dbReference type="AlphaFoldDB" id="A0AA40C432"/>
<feature type="compositionally biased region" description="Polar residues" evidence="1">
    <location>
        <begin position="319"/>
        <end position="332"/>
    </location>
</feature>
<protein>
    <recommendedName>
        <fullName evidence="4">C2H2-type domain-containing protein</fullName>
    </recommendedName>
</protein>
<feature type="region of interest" description="Disordered" evidence="1">
    <location>
        <begin position="310"/>
        <end position="356"/>
    </location>
</feature>
<feature type="region of interest" description="Disordered" evidence="1">
    <location>
        <begin position="1"/>
        <end position="46"/>
    </location>
</feature>
<evidence type="ECO:0000313" key="2">
    <source>
        <dbReference type="EMBL" id="KAK0624337.1"/>
    </source>
</evidence>
<keyword evidence="3" id="KW-1185">Reference proteome</keyword>
<reference evidence="2" key="1">
    <citation type="submission" date="2023-06" db="EMBL/GenBank/DDBJ databases">
        <title>Genome-scale phylogeny and comparative genomics of the fungal order Sordariales.</title>
        <authorList>
            <consortium name="Lawrence Berkeley National Laboratory"/>
            <person name="Hensen N."/>
            <person name="Bonometti L."/>
            <person name="Westerberg I."/>
            <person name="Brannstrom I.O."/>
            <person name="Guillou S."/>
            <person name="Cros-Aarteil S."/>
            <person name="Calhoun S."/>
            <person name="Haridas S."/>
            <person name="Kuo A."/>
            <person name="Mondo S."/>
            <person name="Pangilinan J."/>
            <person name="Riley R."/>
            <person name="Labutti K."/>
            <person name="Andreopoulos B."/>
            <person name="Lipzen A."/>
            <person name="Chen C."/>
            <person name="Yanf M."/>
            <person name="Daum C."/>
            <person name="Ng V."/>
            <person name="Clum A."/>
            <person name="Steindorff A."/>
            <person name="Ohm R."/>
            <person name="Martin F."/>
            <person name="Silar P."/>
            <person name="Natvig D."/>
            <person name="Lalanne C."/>
            <person name="Gautier V."/>
            <person name="Ament-Velasquez S.L."/>
            <person name="Kruys A."/>
            <person name="Hutchinson M.I."/>
            <person name="Powell A.J."/>
            <person name="Barry K."/>
            <person name="Miller A.N."/>
            <person name="Grigoriev I.V."/>
            <person name="Debuchy R."/>
            <person name="Gladieux P."/>
            <person name="Thoren M.H."/>
            <person name="Johannesson H."/>
        </authorList>
    </citation>
    <scope>NUCLEOTIDE SEQUENCE</scope>
    <source>
        <strain evidence="2">CBS 606.72</strain>
    </source>
</reference>
<dbReference type="EMBL" id="JAULSU010000003">
    <property type="protein sequence ID" value="KAK0624337.1"/>
    <property type="molecule type" value="Genomic_DNA"/>
</dbReference>
<comment type="caution">
    <text evidence="2">The sequence shown here is derived from an EMBL/GenBank/DDBJ whole genome shotgun (WGS) entry which is preliminary data.</text>
</comment>
<name>A0AA40C432_9PEZI</name>
<evidence type="ECO:0008006" key="4">
    <source>
        <dbReference type="Google" id="ProtNLM"/>
    </source>
</evidence>
<dbReference type="Proteomes" id="UP001175000">
    <property type="component" value="Unassembled WGS sequence"/>
</dbReference>
<dbReference type="PANTHER" id="PTHR38166">
    <property type="entry name" value="C2H2-TYPE DOMAIN-CONTAINING PROTEIN-RELATED"/>
    <property type="match status" value="1"/>
</dbReference>
<dbReference type="PANTHER" id="PTHR38166:SF1">
    <property type="entry name" value="C2H2-TYPE DOMAIN-CONTAINING PROTEIN"/>
    <property type="match status" value="1"/>
</dbReference>
<sequence length="444" mass="51026">MIPAITNQRGRRAQITQTRRCQHRRAGIPSGRQKPHRQPNDHRTSDLVPLAPKLEGMNAHKQEQIGVHARTDRHIDYRTLELATSKAAVKSELLQNDIKGECIAQNPLILPQQARKPELKRPQDQPEDQEERPFVCPYYKWDPEQHKPCRGYILSRFRDVLQHMRRRHVVDLYCTRCYMVFDTLLSLEAHEHDFRICPERHRAGIVSRYHLDRFFETKEHSSRRGTSAEAQWRELWDFLFPGCEGPPSVYVETPEEEMASDLALFWDRNRYDIANQVIEHGQLTAGSLPDSLVQVLDLFLRQLLAQFKDAGPSERRKSPSSITSDTTLQPSDFSDLEQPMTDDPTSASSDFVMDGRTPTVTSQDDWLLDDIDAFYPFDYTLDGVGQESLPLYQAIPWPDCPPLGTPWPLVPLPQDDNQGTRFDDTLPATEHPKSPDIIDLTGSD</sequence>
<evidence type="ECO:0000256" key="1">
    <source>
        <dbReference type="SAM" id="MobiDB-lite"/>
    </source>
</evidence>
<feature type="compositionally biased region" description="Polar residues" evidence="1">
    <location>
        <begin position="1"/>
        <end position="19"/>
    </location>
</feature>
<accession>A0AA40C432</accession>
<gene>
    <name evidence="2" type="ORF">B0T14DRAFT_517892</name>
</gene>
<proteinExistence type="predicted"/>
<feature type="region of interest" description="Disordered" evidence="1">
    <location>
        <begin position="406"/>
        <end position="444"/>
    </location>
</feature>
<organism evidence="2 3">
    <name type="scientific">Immersiella caudata</name>
    <dbReference type="NCBI Taxonomy" id="314043"/>
    <lineage>
        <taxon>Eukaryota</taxon>
        <taxon>Fungi</taxon>
        <taxon>Dikarya</taxon>
        <taxon>Ascomycota</taxon>
        <taxon>Pezizomycotina</taxon>
        <taxon>Sordariomycetes</taxon>
        <taxon>Sordariomycetidae</taxon>
        <taxon>Sordariales</taxon>
        <taxon>Lasiosphaeriaceae</taxon>
        <taxon>Immersiella</taxon>
    </lineage>
</organism>